<organism evidence="2">
    <name type="scientific">Mytilinidion resinicola</name>
    <dbReference type="NCBI Taxonomy" id="574789"/>
    <lineage>
        <taxon>Eukaryota</taxon>
        <taxon>Fungi</taxon>
        <taxon>Dikarya</taxon>
        <taxon>Ascomycota</taxon>
        <taxon>Pezizomycotina</taxon>
        <taxon>Dothideomycetes</taxon>
        <taxon>Pleosporomycetidae</taxon>
        <taxon>Mytilinidiales</taxon>
        <taxon>Mytilinidiaceae</taxon>
        <taxon>Mytilinidion</taxon>
    </lineage>
</organism>
<dbReference type="AlphaFoldDB" id="A0A6A6Z740"/>
<name>A0A6A6Z740_9PEZI</name>
<reference evidence="2 4" key="1">
    <citation type="journal article" date="2020" name="Stud. Mycol.">
        <title>101 Dothideomycetes genomes: a test case for predicting lifestyles and emergence of pathogens.</title>
        <authorList>
            <person name="Haridas S."/>
            <person name="Albert R."/>
            <person name="Binder M."/>
            <person name="Bloem J."/>
            <person name="Labutti K."/>
            <person name="Salamov A."/>
            <person name="Andreopoulos B."/>
            <person name="Baker S."/>
            <person name="Barry K."/>
            <person name="Bills G."/>
            <person name="Bluhm B."/>
            <person name="Cannon C."/>
            <person name="Castanera R."/>
            <person name="Culley D."/>
            <person name="Daum C."/>
            <person name="Ezra D."/>
            <person name="Gonzalez J."/>
            <person name="Henrissat B."/>
            <person name="Kuo A."/>
            <person name="Liang C."/>
            <person name="Lipzen A."/>
            <person name="Lutzoni F."/>
            <person name="Magnuson J."/>
            <person name="Mondo S."/>
            <person name="Nolan M."/>
            <person name="Ohm R."/>
            <person name="Pangilinan J."/>
            <person name="Park H.-J."/>
            <person name="Ramirez L."/>
            <person name="Alfaro M."/>
            <person name="Sun H."/>
            <person name="Tritt A."/>
            <person name="Yoshinaga Y."/>
            <person name="Zwiers L.-H."/>
            <person name="Turgeon B."/>
            <person name="Goodwin S."/>
            <person name="Spatafora J."/>
            <person name="Crous P."/>
            <person name="Grigoriev I."/>
        </authorList>
    </citation>
    <scope>NUCLEOTIDE SEQUENCE</scope>
    <source>
        <strain evidence="2 4">CBS 304.34</strain>
    </source>
</reference>
<evidence type="ECO:0000313" key="4">
    <source>
        <dbReference type="RefSeq" id="XP_033583885.1"/>
    </source>
</evidence>
<protein>
    <recommendedName>
        <fullName evidence="1">DUF7580 domain-containing protein</fullName>
    </recommendedName>
</protein>
<gene>
    <name evidence="2 4" type="ORF">BDZ99DRAFT_456724</name>
</gene>
<accession>A0A6A6Z740</accession>
<dbReference type="RefSeq" id="XP_033583885.1">
    <property type="nucleotide sequence ID" value="XM_033718521.1"/>
</dbReference>
<dbReference type="Pfam" id="PF24476">
    <property type="entry name" value="DUF7580"/>
    <property type="match status" value="1"/>
</dbReference>
<keyword evidence="3" id="KW-1185">Reference proteome</keyword>
<dbReference type="EMBL" id="MU003692">
    <property type="protein sequence ID" value="KAF2816921.1"/>
    <property type="molecule type" value="Genomic_DNA"/>
</dbReference>
<dbReference type="Proteomes" id="UP000504636">
    <property type="component" value="Unplaced"/>
</dbReference>
<reference evidence="4" key="2">
    <citation type="submission" date="2020-04" db="EMBL/GenBank/DDBJ databases">
        <authorList>
            <consortium name="NCBI Genome Project"/>
        </authorList>
    </citation>
    <scope>NUCLEOTIDE SEQUENCE</scope>
    <source>
        <strain evidence="4">CBS 304.34</strain>
    </source>
</reference>
<reference evidence="4" key="3">
    <citation type="submission" date="2025-04" db="UniProtKB">
        <authorList>
            <consortium name="RefSeq"/>
        </authorList>
    </citation>
    <scope>IDENTIFICATION</scope>
    <source>
        <strain evidence="4">CBS 304.34</strain>
    </source>
</reference>
<dbReference type="OrthoDB" id="3565018at2759"/>
<proteinExistence type="predicted"/>
<sequence length="74" mass="8267">MYGNYSSAIRACLDQSRFLDMEEDEFRQALYSSIVVPLEEELKTAFKMDVSHVWECGNLGSVQAIAGQMAACVL</sequence>
<feature type="domain" description="DUF7580" evidence="1">
    <location>
        <begin position="3"/>
        <end position="44"/>
    </location>
</feature>
<evidence type="ECO:0000259" key="1">
    <source>
        <dbReference type="Pfam" id="PF24476"/>
    </source>
</evidence>
<dbReference type="GeneID" id="54459414"/>
<dbReference type="InterPro" id="IPR056002">
    <property type="entry name" value="DUF7580"/>
</dbReference>
<evidence type="ECO:0000313" key="2">
    <source>
        <dbReference type="EMBL" id="KAF2816921.1"/>
    </source>
</evidence>
<evidence type="ECO:0000313" key="3">
    <source>
        <dbReference type="Proteomes" id="UP000504636"/>
    </source>
</evidence>